<organism evidence="3">
    <name type="scientific">hydrocarbon metagenome</name>
    <dbReference type="NCBI Taxonomy" id="938273"/>
    <lineage>
        <taxon>unclassified sequences</taxon>
        <taxon>metagenomes</taxon>
        <taxon>ecological metagenomes</taxon>
    </lineage>
</organism>
<dbReference type="Gene3D" id="3.40.50.410">
    <property type="entry name" value="von Willebrand factor, type A domain"/>
    <property type="match status" value="1"/>
</dbReference>
<evidence type="ECO:0000313" key="3">
    <source>
        <dbReference type="EMBL" id="KUG22292.1"/>
    </source>
</evidence>
<dbReference type="InterPro" id="IPR036465">
    <property type="entry name" value="vWFA_dom_sf"/>
</dbReference>
<gene>
    <name evidence="3" type="ORF">ASZ90_007925</name>
</gene>
<sequence length="607" mass="68799">MLVSAKIRSGNSNSPDKKNIASKSSQNEYSRYWRKNYSRHEATELASALAAMRKVAGHIGINVKPIYWQGMSASPGNSIVLNPADVKGIYPIPFQKIDLMVGKVVREAFGCIEWSEWVENQVKRHASLPAEEMKDYLNSFISTVEDLYIAELVRPTVWNLYLSKYWRSLINMERDPSLPPTAASLAGVWREIMFFQTAPDNLHYYYDDLIKVLLGNFEKIIELKNLSTPAERRERRVEVYLEIWNRICTIIGEWEKFAPPPPDAVKIRDEAGPKSEKPEESEEKKGKPEKTEAKDEISEERETKEENPAQDDNVKEKPAGLDEDLAAQVSFKLEEGESDLTQHMSVAIEDPRVKAMNTIFSRAVAKCNLSADQLQMERLKRIFQTQKTMVRRARKKAVIRGVDMGKIDAQRLYRVPLDGKIFKRRDIQGSDFSWNISIVADASASMAGKGTSHRPWAVAEQTFVSLAEAAKGFSNHLEVFGYQEQSNQCNLIQLYRSGELYTITPAGKTPTGQAIIAAAMLMKKNDKKKLIIHITDGAANCGVNVVDSLEYCQRNGIDLITIGCGCNVQTQQFLLERYPRGTVYLMDDIRHLAEGLEILFRDKLFKM</sequence>
<dbReference type="PROSITE" id="PS50234">
    <property type="entry name" value="VWFA"/>
    <property type="match status" value="1"/>
</dbReference>
<dbReference type="EMBL" id="LNQE01000975">
    <property type="protein sequence ID" value="KUG22292.1"/>
    <property type="molecule type" value="Genomic_DNA"/>
</dbReference>
<protein>
    <recommendedName>
        <fullName evidence="2">VWFA domain-containing protein</fullName>
    </recommendedName>
</protein>
<feature type="region of interest" description="Disordered" evidence="1">
    <location>
        <begin position="261"/>
        <end position="321"/>
    </location>
</feature>
<comment type="caution">
    <text evidence="3">The sequence shown here is derived from an EMBL/GenBank/DDBJ whole genome shotgun (WGS) entry which is preliminary data.</text>
</comment>
<reference evidence="3" key="1">
    <citation type="journal article" date="2015" name="Proc. Natl. Acad. Sci. U.S.A.">
        <title>Networks of energetic and metabolic interactions define dynamics in microbial communities.</title>
        <authorList>
            <person name="Embree M."/>
            <person name="Liu J.K."/>
            <person name="Al-Bassam M.M."/>
            <person name="Zengler K."/>
        </authorList>
    </citation>
    <scope>NUCLEOTIDE SEQUENCE</scope>
</reference>
<accession>A0A0W8FNC2</accession>
<feature type="compositionally biased region" description="Basic and acidic residues" evidence="1">
    <location>
        <begin position="265"/>
        <end position="320"/>
    </location>
</feature>
<evidence type="ECO:0000256" key="1">
    <source>
        <dbReference type="SAM" id="MobiDB-lite"/>
    </source>
</evidence>
<dbReference type="AlphaFoldDB" id="A0A0W8FNC2"/>
<evidence type="ECO:0000259" key="2">
    <source>
        <dbReference type="PROSITE" id="PS50234"/>
    </source>
</evidence>
<feature type="domain" description="VWFA" evidence="2">
    <location>
        <begin position="435"/>
        <end position="604"/>
    </location>
</feature>
<feature type="region of interest" description="Disordered" evidence="1">
    <location>
        <begin position="1"/>
        <end position="25"/>
    </location>
</feature>
<dbReference type="InterPro" id="IPR002035">
    <property type="entry name" value="VWF_A"/>
</dbReference>
<name>A0A0W8FNC2_9ZZZZ</name>
<dbReference type="SUPFAM" id="SSF53300">
    <property type="entry name" value="vWA-like"/>
    <property type="match status" value="1"/>
</dbReference>
<proteinExistence type="predicted"/>